<organism evidence="1 2">
    <name type="scientific">Nepenthes gracilis</name>
    <name type="common">Slender pitcher plant</name>
    <dbReference type="NCBI Taxonomy" id="150966"/>
    <lineage>
        <taxon>Eukaryota</taxon>
        <taxon>Viridiplantae</taxon>
        <taxon>Streptophyta</taxon>
        <taxon>Embryophyta</taxon>
        <taxon>Tracheophyta</taxon>
        <taxon>Spermatophyta</taxon>
        <taxon>Magnoliopsida</taxon>
        <taxon>eudicotyledons</taxon>
        <taxon>Gunneridae</taxon>
        <taxon>Pentapetalae</taxon>
        <taxon>Caryophyllales</taxon>
        <taxon>Nepenthaceae</taxon>
        <taxon>Nepenthes</taxon>
    </lineage>
</organism>
<accession>A0AAD3THK4</accession>
<dbReference type="EMBL" id="BSYO01000035">
    <property type="protein sequence ID" value="GMH29121.1"/>
    <property type="molecule type" value="Genomic_DNA"/>
</dbReference>
<sequence>MAMSWKVEKEMVFSGIEGHGFLGIIGPALEEDVMAEEGINGIGRPVAWLKNDRLGAVGDEDSSDLLMSVLRPPWMVISSVICFTERVFTNLGISKRDSIRSLCLLQSFDC</sequence>
<gene>
    <name evidence="1" type="ORF">Nepgr_030964</name>
</gene>
<dbReference type="Proteomes" id="UP001279734">
    <property type="component" value="Unassembled WGS sequence"/>
</dbReference>
<keyword evidence="2" id="KW-1185">Reference proteome</keyword>
<evidence type="ECO:0000313" key="2">
    <source>
        <dbReference type="Proteomes" id="UP001279734"/>
    </source>
</evidence>
<protein>
    <submittedName>
        <fullName evidence="1">Uncharacterized protein</fullName>
    </submittedName>
</protein>
<comment type="caution">
    <text evidence="1">The sequence shown here is derived from an EMBL/GenBank/DDBJ whole genome shotgun (WGS) entry which is preliminary data.</text>
</comment>
<evidence type="ECO:0000313" key="1">
    <source>
        <dbReference type="EMBL" id="GMH29121.1"/>
    </source>
</evidence>
<name>A0AAD3THK4_NEPGR</name>
<reference evidence="1" key="1">
    <citation type="submission" date="2023-05" db="EMBL/GenBank/DDBJ databases">
        <title>Nepenthes gracilis genome sequencing.</title>
        <authorList>
            <person name="Fukushima K."/>
        </authorList>
    </citation>
    <scope>NUCLEOTIDE SEQUENCE</scope>
    <source>
        <strain evidence="1">SING2019-196</strain>
    </source>
</reference>
<proteinExistence type="predicted"/>
<dbReference type="AlphaFoldDB" id="A0AAD3THK4"/>